<evidence type="ECO:0000313" key="1">
    <source>
        <dbReference type="EMBL" id="GBB94043.1"/>
    </source>
</evidence>
<proteinExistence type="predicted"/>
<gene>
    <name evidence="2" type="ORF">RCL2_000315000</name>
    <name evidence="1" type="ORF">RclHR1_02280016</name>
</gene>
<protein>
    <submittedName>
        <fullName evidence="1">Uncharacterized protein</fullName>
    </submittedName>
</protein>
<dbReference type="Proteomes" id="UP000247702">
    <property type="component" value="Unassembled WGS sequence"/>
</dbReference>
<name>A0A2Z6QUP0_9GLOM</name>
<sequence length="99" mass="11258">MRVTSPGEGPWKKNSGQVVSWDCVECSSDEDVIVRIIQIIPYFHDYREVFEDYGKNANTGHLDFTIGEDWDENSQYFAEVSLKDNPHVSADGVIFGIEN</sequence>
<dbReference type="AlphaFoldDB" id="A0A2Z6QUP0"/>
<reference evidence="2" key="2">
    <citation type="submission" date="2019-10" db="EMBL/GenBank/DDBJ databases">
        <title>Conservation and host-specific expression of non-tandemly repeated heterogenous ribosome RNA gene in arbuscular mycorrhizal fungi.</title>
        <authorList>
            <person name="Maeda T."/>
            <person name="Kobayashi Y."/>
            <person name="Nakagawa T."/>
            <person name="Ezawa T."/>
            <person name="Yamaguchi K."/>
            <person name="Bino T."/>
            <person name="Nishimoto Y."/>
            <person name="Shigenobu S."/>
            <person name="Kawaguchi M."/>
        </authorList>
    </citation>
    <scope>NUCLEOTIDE SEQUENCE</scope>
    <source>
        <strain evidence="2">HR1</strain>
    </source>
</reference>
<dbReference type="Proteomes" id="UP000615446">
    <property type="component" value="Unassembled WGS sequence"/>
</dbReference>
<dbReference type="EMBL" id="BEXD01001424">
    <property type="protein sequence ID" value="GBB94043.1"/>
    <property type="molecule type" value="Genomic_DNA"/>
</dbReference>
<evidence type="ECO:0000313" key="3">
    <source>
        <dbReference type="Proteomes" id="UP000247702"/>
    </source>
</evidence>
<comment type="caution">
    <text evidence="1">The sequence shown here is derived from an EMBL/GenBank/DDBJ whole genome shotgun (WGS) entry which is preliminary data.</text>
</comment>
<keyword evidence="3" id="KW-1185">Reference proteome</keyword>
<reference evidence="1 3" key="1">
    <citation type="submission" date="2017-11" db="EMBL/GenBank/DDBJ databases">
        <title>The genome of Rhizophagus clarus HR1 reveals common genetic basis of auxotrophy among arbuscular mycorrhizal fungi.</title>
        <authorList>
            <person name="Kobayashi Y."/>
        </authorList>
    </citation>
    <scope>NUCLEOTIDE SEQUENCE [LARGE SCALE GENOMIC DNA]</scope>
    <source>
        <strain evidence="1 3">HR1</strain>
    </source>
</reference>
<accession>A0A2Z6QUP0</accession>
<evidence type="ECO:0000313" key="2">
    <source>
        <dbReference type="EMBL" id="GES75735.1"/>
    </source>
</evidence>
<organism evidence="1 3">
    <name type="scientific">Rhizophagus clarus</name>
    <dbReference type="NCBI Taxonomy" id="94130"/>
    <lineage>
        <taxon>Eukaryota</taxon>
        <taxon>Fungi</taxon>
        <taxon>Fungi incertae sedis</taxon>
        <taxon>Mucoromycota</taxon>
        <taxon>Glomeromycotina</taxon>
        <taxon>Glomeromycetes</taxon>
        <taxon>Glomerales</taxon>
        <taxon>Glomeraceae</taxon>
        <taxon>Rhizophagus</taxon>
    </lineage>
</organism>
<dbReference type="EMBL" id="BLAL01000017">
    <property type="protein sequence ID" value="GES75735.1"/>
    <property type="molecule type" value="Genomic_DNA"/>
</dbReference>